<dbReference type="EMBL" id="LT607410">
    <property type="protein sequence ID" value="SCE68870.1"/>
    <property type="molecule type" value="Genomic_DNA"/>
</dbReference>
<protein>
    <submittedName>
        <fullName evidence="2">Uncharacterized protein</fullName>
    </submittedName>
</protein>
<feature type="transmembrane region" description="Helical" evidence="1">
    <location>
        <begin position="245"/>
        <end position="271"/>
    </location>
</feature>
<keyword evidence="1" id="KW-0472">Membrane</keyword>
<feature type="transmembrane region" description="Helical" evidence="1">
    <location>
        <begin position="175"/>
        <end position="192"/>
    </location>
</feature>
<sequence length="420" mass="46516">MSYVQLWGRRFGQALTVLRDPDAGLLDPLPRPAVNPRVDAAQLVAQAREKGLSDGRQALYDGWSFGHEGDPPQAVGEPKYVETLRRLRDSALHELRDRQQKTADRLVDLHHTVREADRAMRAARDRMARIATRDQHDEDDSLRAHLRRRNIDTDRLQLPPLNSEVWEGDAPPMRLIWRILVLLFLVAVVFEIEHYVAVGYLPLTDVGRTTGLLLTGAIAALTVIAPLMSGQLFRNRHATGSDRLLAPLTFVLLLPTMAIILGFGLLAARLFDRGVTGGASFGGATDPSRTAALGLTPATLIVVFDVVLFLACVMAYLLGLAQPHPFQQAFARSRQVRNRTLGVTQRMGIRINPDYRAMTTTDDGPDDPDPMVAPEQEAAIRNAYCAAEEAYYQGLTEAVADPTFTEAVMRHRREPEPAGE</sequence>
<reference evidence="2 3" key="1">
    <citation type="submission" date="2016-06" db="EMBL/GenBank/DDBJ databases">
        <authorList>
            <person name="Kjaerup R.B."/>
            <person name="Dalgaard T.S."/>
            <person name="Juul-Madsen H.R."/>
        </authorList>
    </citation>
    <scope>NUCLEOTIDE SEQUENCE [LARGE SCALE GENOMIC DNA]</scope>
    <source>
        <strain evidence="2 3">DSM 43821</strain>
    </source>
</reference>
<accession>A0A1C4UAZ2</accession>
<evidence type="ECO:0000313" key="2">
    <source>
        <dbReference type="EMBL" id="SCE68870.1"/>
    </source>
</evidence>
<organism evidence="2 3">
    <name type="scientific">Micromonospora purpureochromogenes</name>
    <dbReference type="NCBI Taxonomy" id="47872"/>
    <lineage>
        <taxon>Bacteria</taxon>
        <taxon>Bacillati</taxon>
        <taxon>Actinomycetota</taxon>
        <taxon>Actinomycetes</taxon>
        <taxon>Micromonosporales</taxon>
        <taxon>Micromonosporaceae</taxon>
        <taxon>Micromonospora</taxon>
    </lineage>
</organism>
<name>A0A1C4UAZ2_9ACTN</name>
<keyword evidence="1" id="KW-0812">Transmembrane</keyword>
<dbReference type="AlphaFoldDB" id="A0A1C4UAZ2"/>
<dbReference type="RefSeq" id="WP_088959382.1">
    <property type="nucleotide sequence ID" value="NZ_LT607410.1"/>
</dbReference>
<proteinExistence type="predicted"/>
<evidence type="ECO:0000313" key="3">
    <source>
        <dbReference type="Proteomes" id="UP000198228"/>
    </source>
</evidence>
<evidence type="ECO:0000256" key="1">
    <source>
        <dbReference type="SAM" id="Phobius"/>
    </source>
</evidence>
<dbReference type="Proteomes" id="UP000198228">
    <property type="component" value="Chromosome I"/>
</dbReference>
<feature type="transmembrane region" description="Helical" evidence="1">
    <location>
        <begin position="291"/>
        <end position="318"/>
    </location>
</feature>
<keyword evidence="1" id="KW-1133">Transmembrane helix</keyword>
<gene>
    <name evidence="2" type="ORF">GA0074696_0241</name>
</gene>
<feature type="transmembrane region" description="Helical" evidence="1">
    <location>
        <begin position="212"/>
        <end position="233"/>
    </location>
</feature>